<evidence type="ECO:0000313" key="3">
    <source>
        <dbReference type="Proteomes" id="UP000566985"/>
    </source>
</evidence>
<comment type="caution">
    <text evidence="2">The sequence shown here is derived from an EMBL/GenBank/DDBJ whole genome shotgun (WGS) entry which is preliminary data.</text>
</comment>
<protein>
    <recommendedName>
        <fullName evidence="4">DUF3098 domain-containing protein</fullName>
    </recommendedName>
</protein>
<dbReference type="GeneID" id="57344048"/>
<accession>A0A7Y6NBC9</accession>
<reference evidence="2 3" key="1">
    <citation type="submission" date="2020-05" db="EMBL/GenBank/DDBJ databases">
        <title>Whole Genome Sequences of Enterobacteriales Associated with the International Space Station.</title>
        <authorList>
            <person name="Bharadwaj A."/>
            <person name="Daudu R."/>
            <person name="Singh N."/>
            <person name="Wood J."/>
            <person name="Debieu M."/>
            <person name="Mason C."/>
            <person name="Wang C."/>
            <person name="Venkateswaran K."/>
        </authorList>
    </citation>
    <scope>NUCLEOTIDE SEQUENCE [LARGE SCALE GENOMIC DNA]</scope>
    <source>
        <strain evidence="2 3">IF5SW-B1</strain>
    </source>
</reference>
<evidence type="ECO:0008006" key="4">
    <source>
        <dbReference type="Google" id="ProtNLM"/>
    </source>
</evidence>
<name>A0A7Y6NBC9_9GAMM</name>
<dbReference type="AlphaFoldDB" id="A0A7Y6NBC9"/>
<proteinExistence type="predicted"/>
<dbReference type="Proteomes" id="UP000566985">
    <property type="component" value="Unassembled WGS sequence"/>
</dbReference>
<keyword evidence="1" id="KW-0472">Membrane</keyword>
<gene>
    <name evidence="2" type="ORF">HU668_02780</name>
</gene>
<feature type="transmembrane region" description="Helical" evidence="1">
    <location>
        <begin position="7"/>
        <end position="24"/>
    </location>
</feature>
<evidence type="ECO:0000256" key="1">
    <source>
        <dbReference type="SAM" id="Phobius"/>
    </source>
</evidence>
<organism evidence="2 3">
    <name type="scientific">Pantoea brenneri</name>
    <dbReference type="NCBI Taxonomy" id="472694"/>
    <lineage>
        <taxon>Bacteria</taxon>
        <taxon>Pseudomonadati</taxon>
        <taxon>Pseudomonadota</taxon>
        <taxon>Gammaproteobacteria</taxon>
        <taxon>Enterobacterales</taxon>
        <taxon>Erwiniaceae</taxon>
        <taxon>Pantoea</taxon>
    </lineage>
</organism>
<keyword evidence="1" id="KW-0812">Transmembrane</keyword>
<sequence>MIFVRGISILLAVFGAIYILIMMGDRAAESPDLIPVYLAGLSLVIIPYCITRMISDQLNSRKKQ</sequence>
<dbReference type="EMBL" id="JABWPM010000001">
    <property type="protein sequence ID" value="NUY95382.1"/>
    <property type="molecule type" value="Genomic_DNA"/>
</dbReference>
<dbReference type="RefSeq" id="WP_069730015.1">
    <property type="nucleotide sequence ID" value="NZ_JABWPE010000001.1"/>
</dbReference>
<feature type="transmembrane region" description="Helical" evidence="1">
    <location>
        <begin position="36"/>
        <end position="54"/>
    </location>
</feature>
<keyword evidence="1" id="KW-1133">Transmembrane helix</keyword>
<evidence type="ECO:0000313" key="2">
    <source>
        <dbReference type="EMBL" id="NUY95382.1"/>
    </source>
</evidence>